<organism evidence="1">
    <name type="scientific">Culicoides sonorensis</name>
    <name type="common">Biting midge</name>
    <dbReference type="NCBI Taxonomy" id="179676"/>
    <lineage>
        <taxon>Eukaryota</taxon>
        <taxon>Metazoa</taxon>
        <taxon>Ecdysozoa</taxon>
        <taxon>Arthropoda</taxon>
        <taxon>Hexapoda</taxon>
        <taxon>Insecta</taxon>
        <taxon>Pterygota</taxon>
        <taxon>Neoptera</taxon>
        <taxon>Endopterygota</taxon>
        <taxon>Diptera</taxon>
        <taxon>Nematocera</taxon>
        <taxon>Chironomoidea</taxon>
        <taxon>Ceratopogonidae</taxon>
        <taxon>Ceratopogoninae</taxon>
        <taxon>Culicoides</taxon>
        <taxon>Monoculicoides</taxon>
    </lineage>
</organism>
<protein>
    <submittedName>
        <fullName evidence="1">CSON010290 protein</fullName>
    </submittedName>
</protein>
<evidence type="ECO:0000313" key="1">
    <source>
        <dbReference type="EMBL" id="SSX24112.1"/>
    </source>
</evidence>
<dbReference type="EMBL" id="UFQT01000415">
    <property type="protein sequence ID" value="SSX24112.1"/>
    <property type="molecule type" value="Genomic_DNA"/>
</dbReference>
<reference evidence="1" key="1">
    <citation type="submission" date="2018-07" db="EMBL/GenBank/DDBJ databases">
        <authorList>
            <person name="Quirk P.G."/>
            <person name="Krulwich T.A."/>
        </authorList>
    </citation>
    <scope>NUCLEOTIDE SEQUENCE</scope>
</reference>
<dbReference type="AlphaFoldDB" id="A0A336M1K2"/>
<name>A0A336M1K2_CULSO</name>
<dbReference type="VEuPathDB" id="VectorBase:CSON010290"/>
<sequence>MYVKILIIANNSRPDICGDVLLFCSKGGGMTKVNLDISKMFKCPFGLALQRYYYDSELNFCSTFDFNNNKNYIFEPQFVLVQQYKKNLT</sequence>
<proteinExistence type="predicted"/>
<gene>
    <name evidence="1" type="primary">CSON010290</name>
</gene>
<accession>A0A336M1K2</accession>